<protein>
    <submittedName>
        <fullName evidence="2">Uncharacterized protein</fullName>
    </submittedName>
</protein>
<sequence>SGKQDDMTKKKAKGKSHVESFTGNRDLSKEFEDCSDNSSNDDNAAGSIVPAAG</sequence>
<name>A0A699XN91_TANCI</name>
<dbReference type="AlphaFoldDB" id="A0A699XN91"/>
<reference evidence="2" key="1">
    <citation type="journal article" date="2019" name="Sci. Rep.">
        <title>Draft genome of Tanacetum cinerariifolium, the natural source of mosquito coil.</title>
        <authorList>
            <person name="Yamashiro T."/>
            <person name="Shiraishi A."/>
            <person name="Satake H."/>
            <person name="Nakayama K."/>
        </authorList>
    </citation>
    <scope>NUCLEOTIDE SEQUENCE</scope>
</reference>
<dbReference type="EMBL" id="BKCJ011881659">
    <property type="protein sequence ID" value="GFD60723.1"/>
    <property type="molecule type" value="Genomic_DNA"/>
</dbReference>
<proteinExistence type="predicted"/>
<accession>A0A699XN91</accession>
<comment type="caution">
    <text evidence="2">The sequence shown here is derived from an EMBL/GenBank/DDBJ whole genome shotgun (WGS) entry which is preliminary data.</text>
</comment>
<organism evidence="2">
    <name type="scientific">Tanacetum cinerariifolium</name>
    <name type="common">Dalmatian daisy</name>
    <name type="synonym">Chrysanthemum cinerariifolium</name>
    <dbReference type="NCBI Taxonomy" id="118510"/>
    <lineage>
        <taxon>Eukaryota</taxon>
        <taxon>Viridiplantae</taxon>
        <taxon>Streptophyta</taxon>
        <taxon>Embryophyta</taxon>
        <taxon>Tracheophyta</taxon>
        <taxon>Spermatophyta</taxon>
        <taxon>Magnoliopsida</taxon>
        <taxon>eudicotyledons</taxon>
        <taxon>Gunneridae</taxon>
        <taxon>Pentapetalae</taxon>
        <taxon>asterids</taxon>
        <taxon>campanulids</taxon>
        <taxon>Asterales</taxon>
        <taxon>Asteraceae</taxon>
        <taxon>Asteroideae</taxon>
        <taxon>Anthemideae</taxon>
        <taxon>Anthemidinae</taxon>
        <taxon>Tanacetum</taxon>
    </lineage>
</organism>
<evidence type="ECO:0000256" key="1">
    <source>
        <dbReference type="SAM" id="MobiDB-lite"/>
    </source>
</evidence>
<feature type="non-terminal residue" evidence="2">
    <location>
        <position position="1"/>
    </location>
</feature>
<gene>
    <name evidence="2" type="ORF">Tci_932692</name>
</gene>
<evidence type="ECO:0000313" key="2">
    <source>
        <dbReference type="EMBL" id="GFD60723.1"/>
    </source>
</evidence>
<feature type="region of interest" description="Disordered" evidence="1">
    <location>
        <begin position="1"/>
        <end position="53"/>
    </location>
</feature>